<accession>A0ABT8F4P3</accession>
<sequence>MKTISVIGTGMGALSAAALLAKRGAKVRLFEQNYLPGGCTSSYWRKGFVFEAGATTLVGLDQGMPLAYLLKQIPVKLDAWPLDIPMQVHLPTGELVTRYRALDQWIAEAERVFGKAGQRAFWEYCYAISQFVWDTSLKQLRFPPETMGDLLATISQAELKQIRFATLAFRNTTWLLKKFGLDTNELFCAFVDQQLLISAQNYRDEVNALFGATALCYTNYGNYYMPGGLINLVNPLLDFIQKMNGELHLRTKVEGVEPKGEGYTIHTNKGVWESDAVVFGIPLNNVVELMPSLKKSQQSKLLSSDKLYSAFQMGIGFKSSRSFACIHHQLHLMEPLEGFEAESVFVSLNNDMDTARCDKAGTRVMSVSTHIRHPETSQLPKQAIEQAIIRLLVSKGFFQEDEVVYYHSSSQHAWEKWTGRKYGFVGGYPQYMNIKPWQMKGARLDGKGAYLCGDTAYPGQGIPGTVLGGIIAFEKMKADGHV</sequence>
<comment type="caution">
    <text evidence="2">The sequence shown here is derived from an EMBL/GenBank/DDBJ whole genome shotgun (WGS) entry which is preliminary data.</text>
</comment>
<reference evidence="2" key="1">
    <citation type="submission" date="2023-06" db="EMBL/GenBank/DDBJ databases">
        <title>Cytophagales bacterium Strain LB-30, isolated from soil.</title>
        <authorList>
            <person name="Liu B."/>
        </authorList>
    </citation>
    <scope>NUCLEOTIDE SEQUENCE</scope>
    <source>
        <strain evidence="2">LB-30</strain>
    </source>
</reference>
<dbReference type="Gene3D" id="3.50.50.60">
    <property type="entry name" value="FAD/NAD(P)-binding domain"/>
    <property type="match status" value="2"/>
</dbReference>
<evidence type="ECO:0000259" key="1">
    <source>
        <dbReference type="Pfam" id="PF01593"/>
    </source>
</evidence>
<name>A0ABT8F4P3_9BACT</name>
<dbReference type="PANTHER" id="PTHR46313">
    <property type="match status" value="1"/>
</dbReference>
<dbReference type="InterPro" id="IPR036188">
    <property type="entry name" value="FAD/NAD-bd_sf"/>
</dbReference>
<dbReference type="Proteomes" id="UP001168552">
    <property type="component" value="Unassembled WGS sequence"/>
</dbReference>
<keyword evidence="3" id="KW-1185">Reference proteome</keyword>
<proteinExistence type="predicted"/>
<dbReference type="SUPFAM" id="SSF51905">
    <property type="entry name" value="FAD/NAD(P)-binding domain"/>
    <property type="match status" value="1"/>
</dbReference>
<dbReference type="InterPro" id="IPR002937">
    <property type="entry name" value="Amino_oxidase"/>
</dbReference>
<dbReference type="Pfam" id="PF01593">
    <property type="entry name" value="Amino_oxidase"/>
    <property type="match status" value="1"/>
</dbReference>
<gene>
    <name evidence="2" type="ORF">QWY31_07465</name>
</gene>
<evidence type="ECO:0000313" key="3">
    <source>
        <dbReference type="Proteomes" id="UP001168552"/>
    </source>
</evidence>
<dbReference type="RefSeq" id="WP_320003859.1">
    <property type="nucleotide sequence ID" value="NZ_JAUHJS010000003.1"/>
</dbReference>
<organism evidence="2 3">
    <name type="scientific">Shiella aurantiaca</name>
    <dbReference type="NCBI Taxonomy" id="3058365"/>
    <lineage>
        <taxon>Bacteria</taxon>
        <taxon>Pseudomonadati</taxon>
        <taxon>Bacteroidota</taxon>
        <taxon>Cytophagia</taxon>
        <taxon>Cytophagales</taxon>
        <taxon>Shiellaceae</taxon>
        <taxon>Shiella</taxon>
    </lineage>
</organism>
<dbReference type="InterPro" id="IPR045892">
    <property type="entry name" value="CrtISO-like"/>
</dbReference>
<evidence type="ECO:0000313" key="2">
    <source>
        <dbReference type="EMBL" id="MDN4165334.1"/>
    </source>
</evidence>
<protein>
    <submittedName>
        <fullName evidence="2">FAD-dependent oxidoreductase</fullName>
    </submittedName>
</protein>
<dbReference type="PANTHER" id="PTHR46313:SF3">
    <property type="entry name" value="PROLYCOPENE ISOMERASE, CHLOROPLASTIC"/>
    <property type="match status" value="1"/>
</dbReference>
<feature type="domain" description="Amine oxidase" evidence="1">
    <location>
        <begin position="14"/>
        <end position="472"/>
    </location>
</feature>
<dbReference type="EMBL" id="JAUHJS010000003">
    <property type="protein sequence ID" value="MDN4165334.1"/>
    <property type="molecule type" value="Genomic_DNA"/>
</dbReference>